<sequence>MVVNDWVANLNILSFRFADVGIQFLFGDLATGGFIFAIRVLLF</sequence>
<feature type="transmembrane region" description="Helical" evidence="1">
    <location>
        <begin position="20"/>
        <end position="42"/>
    </location>
</feature>
<evidence type="ECO:0000313" key="3">
    <source>
        <dbReference type="Proteomes" id="UP000250163"/>
    </source>
</evidence>
<dbReference type="Proteomes" id="UP000250163">
    <property type="component" value="Chromosome MORIYA"/>
</dbReference>
<reference evidence="3" key="1">
    <citation type="submission" date="2018-05" db="EMBL/GenBank/DDBJ databases">
        <authorList>
            <person name="Cea G.-C."/>
            <person name="William W."/>
        </authorList>
    </citation>
    <scope>NUCLEOTIDE SEQUENCE [LARGE SCALE GENOMIC DNA]</scope>
    <source>
        <strain evidence="3">DB21MT 5</strain>
    </source>
</reference>
<protein>
    <submittedName>
        <fullName evidence="2">Uncharacterized protein</fullName>
    </submittedName>
</protein>
<evidence type="ECO:0000313" key="2">
    <source>
        <dbReference type="EMBL" id="SQD76960.1"/>
    </source>
</evidence>
<name>A0A330LJD8_9GAMM</name>
<keyword evidence="3" id="KW-1185">Reference proteome</keyword>
<dbReference type="KEGG" id="mya:MORIYA_0482"/>
<accession>A0A330LJD8</accession>
<proteinExistence type="predicted"/>
<keyword evidence="1" id="KW-1133">Transmembrane helix</keyword>
<dbReference type="EMBL" id="LS483250">
    <property type="protein sequence ID" value="SQD76960.1"/>
    <property type="molecule type" value="Genomic_DNA"/>
</dbReference>
<keyword evidence="1" id="KW-0472">Membrane</keyword>
<organism evidence="2 3">
    <name type="scientific">Moritella yayanosii</name>
    <dbReference type="NCBI Taxonomy" id="69539"/>
    <lineage>
        <taxon>Bacteria</taxon>
        <taxon>Pseudomonadati</taxon>
        <taxon>Pseudomonadota</taxon>
        <taxon>Gammaproteobacteria</taxon>
        <taxon>Alteromonadales</taxon>
        <taxon>Moritellaceae</taxon>
        <taxon>Moritella</taxon>
    </lineage>
</organism>
<evidence type="ECO:0000256" key="1">
    <source>
        <dbReference type="SAM" id="Phobius"/>
    </source>
</evidence>
<dbReference type="AlphaFoldDB" id="A0A330LJD8"/>
<keyword evidence="1" id="KW-0812">Transmembrane</keyword>
<gene>
    <name evidence="2" type="ORF">MORIYA_0482</name>
</gene>